<evidence type="ECO:0000256" key="3">
    <source>
        <dbReference type="ARBA" id="ARBA00022679"/>
    </source>
</evidence>
<evidence type="ECO:0000256" key="5">
    <source>
        <dbReference type="RuleBase" id="RU003560"/>
    </source>
</evidence>
<keyword evidence="8" id="KW-1185">Reference proteome</keyword>
<dbReference type="CDD" id="cd00610">
    <property type="entry name" value="OAT_like"/>
    <property type="match status" value="1"/>
</dbReference>
<dbReference type="InterPro" id="IPR005814">
    <property type="entry name" value="Aminotrans_3"/>
</dbReference>
<keyword evidence="7" id="KW-0670">Pyruvate</keyword>
<organism evidence="6 8">
    <name type="scientific">Bosea thiooxidans</name>
    <dbReference type="NCBI Taxonomy" id="53254"/>
    <lineage>
        <taxon>Bacteria</taxon>
        <taxon>Pseudomonadati</taxon>
        <taxon>Pseudomonadota</taxon>
        <taxon>Alphaproteobacteria</taxon>
        <taxon>Hyphomicrobiales</taxon>
        <taxon>Boseaceae</taxon>
        <taxon>Bosea</taxon>
    </lineage>
</organism>
<dbReference type="PANTHER" id="PTHR42684">
    <property type="entry name" value="ADENOSYLMETHIONINE-8-AMINO-7-OXONONANOATE AMINOTRANSFERASE"/>
    <property type="match status" value="1"/>
</dbReference>
<dbReference type="NCBIfam" id="NF005682">
    <property type="entry name" value="PRK07480.1"/>
    <property type="match status" value="1"/>
</dbReference>
<evidence type="ECO:0000313" key="9">
    <source>
        <dbReference type="Proteomes" id="UP000190130"/>
    </source>
</evidence>
<dbReference type="Proteomes" id="UP000051562">
    <property type="component" value="Unassembled WGS sequence"/>
</dbReference>
<dbReference type="PIRSF" id="PIRSF000521">
    <property type="entry name" value="Transaminase_4ab_Lys_Orn"/>
    <property type="match status" value="1"/>
</dbReference>
<dbReference type="RefSeq" id="WP_055729505.1">
    <property type="nucleotide sequence ID" value="NZ_FUYX01000010.1"/>
</dbReference>
<dbReference type="InterPro" id="IPR015421">
    <property type="entry name" value="PyrdxlP-dep_Trfase_major"/>
</dbReference>
<dbReference type="STRING" id="53254.SAMN05660750_03487"/>
<dbReference type="Proteomes" id="UP000190130">
    <property type="component" value="Unassembled WGS sequence"/>
</dbReference>
<gene>
    <name evidence="6" type="ORF">ARD30_19015</name>
    <name evidence="7" type="ORF">SAMN05660750_03487</name>
</gene>
<dbReference type="PANTHER" id="PTHR42684:SF3">
    <property type="entry name" value="ADENOSYLMETHIONINE-8-AMINO-7-OXONONANOATE AMINOTRANSFERASE"/>
    <property type="match status" value="1"/>
</dbReference>
<dbReference type="Gene3D" id="3.90.1150.10">
    <property type="entry name" value="Aspartate Aminotransferase, domain 1"/>
    <property type="match status" value="1"/>
</dbReference>
<reference evidence="7 9" key="2">
    <citation type="submission" date="2017-02" db="EMBL/GenBank/DDBJ databases">
        <authorList>
            <person name="Peterson S.W."/>
        </authorList>
    </citation>
    <scope>NUCLEOTIDE SEQUENCE [LARGE SCALE GENOMIC DNA]</scope>
    <source>
        <strain evidence="7 9">DSM 9653</strain>
    </source>
</reference>
<evidence type="ECO:0000256" key="1">
    <source>
        <dbReference type="ARBA" id="ARBA00008954"/>
    </source>
</evidence>
<dbReference type="NCBIfam" id="NF004767">
    <property type="entry name" value="PRK06105.1"/>
    <property type="match status" value="1"/>
</dbReference>
<protein>
    <submittedName>
        <fullName evidence="7">4-aminobutyrate---pyruvate transaminase</fullName>
    </submittedName>
    <submittedName>
        <fullName evidence="6">Aminotransferase</fullName>
    </submittedName>
</protein>
<evidence type="ECO:0000313" key="6">
    <source>
        <dbReference type="EMBL" id="KQK29144.1"/>
    </source>
</evidence>
<keyword evidence="2 6" id="KW-0032">Aminotransferase</keyword>
<evidence type="ECO:0000256" key="2">
    <source>
        <dbReference type="ARBA" id="ARBA00022576"/>
    </source>
</evidence>
<dbReference type="SUPFAM" id="SSF53383">
    <property type="entry name" value="PLP-dependent transferases"/>
    <property type="match status" value="1"/>
</dbReference>
<dbReference type="GO" id="GO:0009448">
    <property type="term" value="P:gamma-aminobutyric acid metabolic process"/>
    <property type="evidence" value="ECO:0007669"/>
    <property type="project" value="TreeGrafter"/>
</dbReference>
<keyword evidence="3 6" id="KW-0808">Transferase</keyword>
<reference evidence="6 8" key="1">
    <citation type="submission" date="2015-10" db="EMBL/GenBank/DDBJ databases">
        <title>Draft genome of Bosea thiooxidans.</title>
        <authorList>
            <person name="Wang X."/>
        </authorList>
    </citation>
    <scope>NUCLEOTIDE SEQUENCE [LARGE SCALE GENOMIC DNA]</scope>
    <source>
        <strain evidence="6 8">CGMCC 9174</strain>
    </source>
</reference>
<dbReference type="GO" id="GO:0004015">
    <property type="term" value="F:adenosylmethionine-8-amino-7-oxononanoate transaminase activity"/>
    <property type="evidence" value="ECO:0007669"/>
    <property type="project" value="TreeGrafter"/>
</dbReference>
<dbReference type="AlphaFoldDB" id="A0A0Q3I2N5"/>
<dbReference type="Pfam" id="PF00202">
    <property type="entry name" value="Aminotran_3"/>
    <property type="match status" value="1"/>
</dbReference>
<comment type="similarity">
    <text evidence="1 5">Belongs to the class-III pyridoxal-phosphate-dependent aminotransferase family.</text>
</comment>
<dbReference type="Gene3D" id="3.40.640.10">
    <property type="entry name" value="Type I PLP-dependent aspartate aminotransferase-like (Major domain)"/>
    <property type="match status" value="1"/>
</dbReference>
<accession>A0A0Q3I2N5</accession>
<evidence type="ECO:0000313" key="7">
    <source>
        <dbReference type="EMBL" id="SKB99406.1"/>
    </source>
</evidence>
<name>A0A0Q3I2N5_9HYPH</name>
<proteinExistence type="inferred from homology"/>
<dbReference type="GO" id="GO:0030170">
    <property type="term" value="F:pyridoxal phosphate binding"/>
    <property type="evidence" value="ECO:0007669"/>
    <property type="project" value="InterPro"/>
</dbReference>
<dbReference type="FunFam" id="3.40.640.10:FF:000014">
    <property type="entry name" value="Adenosylmethionine-8-amino-7-oxononanoate aminotransferase, probable"/>
    <property type="match status" value="1"/>
</dbReference>
<dbReference type="EMBL" id="LMAR01000052">
    <property type="protein sequence ID" value="KQK29144.1"/>
    <property type="molecule type" value="Genomic_DNA"/>
</dbReference>
<keyword evidence="4 5" id="KW-0663">Pyridoxal phosphate</keyword>
<dbReference type="GO" id="GO:0009102">
    <property type="term" value="P:biotin biosynthetic process"/>
    <property type="evidence" value="ECO:0007669"/>
    <property type="project" value="TreeGrafter"/>
</dbReference>
<evidence type="ECO:0000256" key="4">
    <source>
        <dbReference type="ARBA" id="ARBA00022898"/>
    </source>
</evidence>
<dbReference type="InterPro" id="IPR015424">
    <property type="entry name" value="PyrdxlP-dep_Trfase"/>
</dbReference>
<dbReference type="InterPro" id="IPR015422">
    <property type="entry name" value="PyrdxlP-dep_Trfase_small"/>
</dbReference>
<evidence type="ECO:0000313" key="8">
    <source>
        <dbReference type="Proteomes" id="UP000051562"/>
    </source>
</evidence>
<sequence length="459" mass="50121">MLSNLAVRDIETLVHPYTNLATHRQNGPLVLESGKGVYVYDSAGKEYIEGMAGLWCTALGYSNQELIETAYEQMKKLPFTHIFGGRSHDPAIELAEKLKEIAPVPISKVFYGASGSDANDTQVKIVWYMNNALGRPQKKKIISRLKGYHGVTVASASLTGLPNNHIDFDLPLPGIMHTSCPHHYRFAEPGESEQDYSSRLAAELEEMILREGPDTVAAFIAEPVMGAGGAITPPEGYFEKINAVLAKYDILFISDEVITGFGRTGKMFGTETYGMNADTISLAKQITSAYFPLSAVMMNEKVYEVLVDQSRKIGTFGHGNTYAGHPVGCAVAVKTLEIYQREKIVDHVNKVAPAFLRRLDKLAEHPLVGEARGVGLIGGAELVKDKQTKASFEAKNGVAAKAVAYALEEGFITRAMGDRLAFCPPLVISEAEIEEMFNRCERALDKTLNWAKAEGLLAA</sequence>
<dbReference type="EMBL" id="FUYX01000010">
    <property type="protein sequence ID" value="SKB99406.1"/>
    <property type="molecule type" value="Genomic_DNA"/>
</dbReference>
<dbReference type="OrthoDB" id="9801834at2"/>